<dbReference type="InterPro" id="IPR057437">
    <property type="entry name" value="PIF1/LRR1_PH"/>
</dbReference>
<organism evidence="5 6">
    <name type="scientific">Cimex lectularius</name>
    <name type="common">Bed bug</name>
    <name type="synonym">Acanthia lectularia</name>
    <dbReference type="NCBI Taxonomy" id="79782"/>
    <lineage>
        <taxon>Eukaryota</taxon>
        <taxon>Metazoa</taxon>
        <taxon>Ecdysozoa</taxon>
        <taxon>Arthropoda</taxon>
        <taxon>Hexapoda</taxon>
        <taxon>Insecta</taxon>
        <taxon>Pterygota</taxon>
        <taxon>Neoptera</taxon>
        <taxon>Paraneoptera</taxon>
        <taxon>Hemiptera</taxon>
        <taxon>Heteroptera</taxon>
        <taxon>Panheteroptera</taxon>
        <taxon>Cimicomorpha</taxon>
        <taxon>Cimicidae</taxon>
        <taxon>Cimex</taxon>
    </lineage>
</organism>
<dbReference type="EnsemblMetazoa" id="XM_014395697.2">
    <property type="protein sequence ID" value="XP_014251183.1"/>
    <property type="gene ID" value="LOC106667630"/>
</dbReference>
<keyword evidence="6" id="KW-1185">Reference proteome</keyword>
<dbReference type="SUPFAM" id="SSF52047">
    <property type="entry name" value="RNI-like"/>
    <property type="match status" value="1"/>
</dbReference>
<evidence type="ECO:0000256" key="3">
    <source>
        <dbReference type="ARBA" id="ARBA00023242"/>
    </source>
</evidence>
<dbReference type="GeneID" id="106667630"/>
<dbReference type="InterPro" id="IPR032675">
    <property type="entry name" value="LRR_dom_sf"/>
</dbReference>
<dbReference type="PROSITE" id="PS51450">
    <property type="entry name" value="LRR"/>
    <property type="match status" value="1"/>
</dbReference>
<dbReference type="InterPro" id="IPR001611">
    <property type="entry name" value="Leu-rich_rpt"/>
</dbReference>
<evidence type="ECO:0000313" key="5">
    <source>
        <dbReference type="EnsemblMetazoa" id="XP_014251183.1"/>
    </source>
</evidence>
<evidence type="ECO:0000256" key="2">
    <source>
        <dbReference type="ARBA" id="ARBA00022737"/>
    </source>
</evidence>
<accession>A0A8I6RWN2</accession>
<evidence type="ECO:0000313" key="6">
    <source>
        <dbReference type="Proteomes" id="UP000494040"/>
    </source>
</evidence>
<dbReference type="OrthoDB" id="17912at2759"/>
<dbReference type="PANTHER" id="PTHR48051:SF52">
    <property type="entry name" value="LEUCINE-RICH REPEAT PROTEIN 1"/>
    <property type="match status" value="1"/>
</dbReference>
<reference evidence="5" key="1">
    <citation type="submission" date="2022-01" db="UniProtKB">
        <authorList>
            <consortium name="EnsemblMetazoa"/>
        </authorList>
    </citation>
    <scope>IDENTIFICATION</scope>
</reference>
<sequence length="407" mass="46367">MRLTANVQIYNRVLPLLNFNQKRPERTLLVIGRMFGKGAVYIYLQTRTNQVGVKYQVEENILTVFTKYLNQGKATIRLKEPAIDLRIKAHTNQLERFLSVLMKFAEKGGSKSALPLPNLAKEKKAVVFPKTKLSVSCREKLPGSEGYPRSLEKIEITNCGIKKIDNRILRLQDLTVLMLEGNCLQTLPSQIELLPNLKQLHLRKNEFGLSNDWSWIKGKYLQKNLTHLNLCDNKLKYLPSEICRFKNLSYLNLGDNELSRVPNSLGKLTNLNNLILANNKLRWLPASFQFLSLKNIDVSGNEGCSYGIEEFTGNVGQHSLLDLAASVVVQTRAEYTEETLPRELIMYLENAMYCVCGTSTYPIKPHAVITFGLRKISSTVVYENNLNTFPMAIRSCSLRCYRRLMLA</sequence>
<evidence type="ECO:0000259" key="4">
    <source>
        <dbReference type="Pfam" id="PF25344"/>
    </source>
</evidence>
<keyword evidence="3" id="KW-0539">Nucleus</keyword>
<dbReference type="Pfam" id="PF13855">
    <property type="entry name" value="LRR_8"/>
    <property type="match status" value="2"/>
</dbReference>
<dbReference type="InterPro" id="IPR050216">
    <property type="entry name" value="LRR_domain-containing"/>
</dbReference>
<dbReference type="OMA" id="GELNDWC"/>
<dbReference type="Proteomes" id="UP000494040">
    <property type="component" value="Unassembled WGS sequence"/>
</dbReference>
<protein>
    <recommendedName>
        <fullName evidence="4">PIF1/LRR1 pleckstrin homology domain-containing protein</fullName>
    </recommendedName>
</protein>
<dbReference type="GO" id="GO:0005737">
    <property type="term" value="C:cytoplasm"/>
    <property type="evidence" value="ECO:0007669"/>
    <property type="project" value="TreeGrafter"/>
</dbReference>
<dbReference type="AlphaFoldDB" id="A0A8I6RWN2"/>
<keyword evidence="1" id="KW-0433">Leucine-rich repeat</keyword>
<name>A0A8I6RWN2_CIMLE</name>
<dbReference type="CTD" id="34449"/>
<dbReference type="PANTHER" id="PTHR48051">
    <property type="match status" value="1"/>
</dbReference>
<keyword evidence="2" id="KW-0677">Repeat</keyword>
<dbReference type="RefSeq" id="XP_014251183.1">
    <property type="nucleotide sequence ID" value="XM_014395697.2"/>
</dbReference>
<dbReference type="Pfam" id="PF25344">
    <property type="entry name" value="PH_LRR1"/>
    <property type="match status" value="1"/>
</dbReference>
<evidence type="ECO:0000256" key="1">
    <source>
        <dbReference type="ARBA" id="ARBA00022614"/>
    </source>
</evidence>
<dbReference type="InterPro" id="IPR003591">
    <property type="entry name" value="Leu-rich_rpt_typical-subtyp"/>
</dbReference>
<feature type="domain" description="PIF1/LRR1 pleckstrin homology" evidence="4">
    <location>
        <begin position="1"/>
        <end position="106"/>
    </location>
</feature>
<dbReference type="Gene3D" id="3.80.10.10">
    <property type="entry name" value="Ribonuclease Inhibitor"/>
    <property type="match status" value="1"/>
</dbReference>
<dbReference type="SMART" id="SM00369">
    <property type="entry name" value="LRR_TYP"/>
    <property type="match status" value="4"/>
</dbReference>
<dbReference type="KEGG" id="clec:106667630"/>
<proteinExistence type="predicted"/>